<accession>A0A2Z7AKK5</accession>
<evidence type="ECO:0000256" key="1">
    <source>
        <dbReference type="SAM" id="MobiDB-lite"/>
    </source>
</evidence>
<dbReference type="Proteomes" id="UP000250235">
    <property type="component" value="Unassembled WGS sequence"/>
</dbReference>
<proteinExistence type="predicted"/>
<feature type="region of interest" description="Disordered" evidence="1">
    <location>
        <begin position="1"/>
        <end position="77"/>
    </location>
</feature>
<evidence type="ECO:0000313" key="2">
    <source>
        <dbReference type="EMBL" id="KZV22331.1"/>
    </source>
</evidence>
<name>A0A2Z7AKK5_9LAMI</name>
<keyword evidence="3" id="KW-1185">Reference proteome</keyword>
<dbReference type="AlphaFoldDB" id="A0A2Z7AKK5"/>
<organism evidence="2 3">
    <name type="scientific">Dorcoceras hygrometricum</name>
    <dbReference type="NCBI Taxonomy" id="472368"/>
    <lineage>
        <taxon>Eukaryota</taxon>
        <taxon>Viridiplantae</taxon>
        <taxon>Streptophyta</taxon>
        <taxon>Embryophyta</taxon>
        <taxon>Tracheophyta</taxon>
        <taxon>Spermatophyta</taxon>
        <taxon>Magnoliopsida</taxon>
        <taxon>eudicotyledons</taxon>
        <taxon>Gunneridae</taxon>
        <taxon>Pentapetalae</taxon>
        <taxon>asterids</taxon>
        <taxon>lamiids</taxon>
        <taxon>Lamiales</taxon>
        <taxon>Gesneriaceae</taxon>
        <taxon>Didymocarpoideae</taxon>
        <taxon>Trichosporeae</taxon>
        <taxon>Loxocarpinae</taxon>
        <taxon>Dorcoceras</taxon>
    </lineage>
</organism>
<protein>
    <submittedName>
        <fullName evidence="2">Uncharacterized protein</fullName>
    </submittedName>
</protein>
<dbReference type="EMBL" id="KV014393">
    <property type="protein sequence ID" value="KZV22331.1"/>
    <property type="molecule type" value="Genomic_DNA"/>
</dbReference>
<evidence type="ECO:0000313" key="3">
    <source>
        <dbReference type="Proteomes" id="UP000250235"/>
    </source>
</evidence>
<feature type="compositionally biased region" description="Low complexity" evidence="1">
    <location>
        <begin position="16"/>
        <end position="25"/>
    </location>
</feature>
<reference evidence="2 3" key="1">
    <citation type="journal article" date="2015" name="Proc. Natl. Acad. Sci. U.S.A.">
        <title>The resurrection genome of Boea hygrometrica: A blueprint for survival of dehydration.</title>
        <authorList>
            <person name="Xiao L."/>
            <person name="Yang G."/>
            <person name="Zhang L."/>
            <person name="Yang X."/>
            <person name="Zhao S."/>
            <person name="Ji Z."/>
            <person name="Zhou Q."/>
            <person name="Hu M."/>
            <person name="Wang Y."/>
            <person name="Chen M."/>
            <person name="Xu Y."/>
            <person name="Jin H."/>
            <person name="Xiao X."/>
            <person name="Hu G."/>
            <person name="Bao F."/>
            <person name="Hu Y."/>
            <person name="Wan P."/>
            <person name="Li L."/>
            <person name="Deng X."/>
            <person name="Kuang T."/>
            <person name="Xiang C."/>
            <person name="Zhu J.K."/>
            <person name="Oliver M.J."/>
            <person name="He Y."/>
        </authorList>
    </citation>
    <scope>NUCLEOTIDE SEQUENCE [LARGE SCALE GENOMIC DNA]</scope>
    <source>
        <strain evidence="3">cv. XS01</strain>
    </source>
</reference>
<sequence>MHAPRDSVPLATIDLPAPATMAEAPPAVPPQGPADPNHTSLGPNHAPHGSNEAPKERRASCGVRGCPSHYGSSNDQT</sequence>
<gene>
    <name evidence="2" type="ORF">F511_05285</name>
</gene>